<feature type="transmembrane region" description="Helical" evidence="1">
    <location>
        <begin position="427"/>
        <end position="447"/>
    </location>
</feature>
<dbReference type="STRING" id="569857.TP70_08525"/>
<proteinExistence type="predicted"/>
<evidence type="ECO:0000256" key="1">
    <source>
        <dbReference type="SAM" id="Phobius"/>
    </source>
</evidence>
<sequence length="862" mass="101264">MKKSYLFLKWVKILCAAFFVAAIVYFPVFRRYFEYTSVYCGAYDGTKQLIPFQIFLYDRISHLSSLYDIGLGLGGDYFTDLVYYYATSPIMYINFLCIKVLETLSDIDPSNIDFWAANLMIVAYFKCVLTFLAIYGMLKMFDLKNPYRFLGAMLYSASTILYFFNFLWSFFGDVLIYLPLSIWGMERFFKTRKIGLFILAISLTLFSNFYFSYYEVIALTIYLIYRMIASHPDDIVTRWKKLWLLCPTLLISMCIASFGFFTGVYSFLNNDRKLNHFHVPRLLDVTLYNHIFSNDYYFTISFIVLVALFSFKLYRYYYYRLFAIFTWLLLIGTLSPYTDSLFNGLSYPERRWGYLLVFSSSILIALWLKHVTELTWREYLISLLPLIPFALLTFWFAGGRMWWMIATALILYIMAFFRFPQQSIPKWCLRLVVCLFVLQQFVMLLNYHTNNIVSHVPSLKNLDTPYYHSTKLQKTFDEITEQRGPFARIDYIDYLGTHPVNSNMIYDFNGLSLYSSIFDGTILNYYDNIMQINTGYDSNSTYRSLGHRANLYALWGVTDRIAIIPDKTTPYGMKTLRKIKDEERTWTYSRNMMHYPAAHLTSKVYNAKDLKSPLDREQAYLQGVVLDGVKGNTSFKANPNLIDDAEITPRRATYKGNRLVVQKDDGGLNISMPLDDGQYEDYYLEMDVELLKPDIQHYIKVDGFQQHRVSLSYKYKRFVTPITIRVPAKETMRIKLLKGTYRLKIKGIYGEDYTTLHKAQKDVTPVKVTKTNSDFRIEMKPKKKSYLVLPIPYREGLKAEVNGEARPVKKGNGLQTIIPVNKGDKKLILYYELPYWRLYFVLTLIGIVGAFVYRWWLREKVN</sequence>
<gene>
    <name evidence="3" type="ORF">NCTC13832_00960</name>
    <name evidence="2" type="ORF">TP70_08525</name>
</gene>
<evidence type="ECO:0000313" key="4">
    <source>
        <dbReference type="Proteomes" id="UP000032366"/>
    </source>
</evidence>
<feature type="transmembrane region" description="Helical" evidence="1">
    <location>
        <begin position="7"/>
        <end position="28"/>
    </location>
</feature>
<keyword evidence="1" id="KW-0812">Transmembrane</keyword>
<dbReference type="Pfam" id="PF09586">
    <property type="entry name" value="YfhO"/>
    <property type="match status" value="1"/>
</dbReference>
<dbReference type="EMBL" id="UHDT01000001">
    <property type="protein sequence ID" value="SUM57286.1"/>
    <property type="molecule type" value="Genomic_DNA"/>
</dbReference>
<accession>A0A0D6XR04</accession>
<evidence type="ECO:0000313" key="3">
    <source>
        <dbReference type="EMBL" id="SUM57286.1"/>
    </source>
</evidence>
<dbReference type="EMBL" id="JXWY01000063">
    <property type="protein sequence ID" value="KIX90268.1"/>
    <property type="molecule type" value="Genomic_DNA"/>
</dbReference>
<dbReference type="PANTHER" id="PTHR38454">
    <property type="entry name" value="INTEGRAL MEMBRANE PROTEIN-RELATED"/>
    <property type="match status" value="1"/>
</dbReference>
<protein>
    <submittedName>
        <fullName evidence="2 3">Membrane protein</fullName>
    </submittedName>
</protein>
<feature type="transmembrane region" description="Helical" evidence="1">
    <location>
        <begin position="242"/>
        <end position="268"/>
    </location>
</feature>
<feature type="transmembrane region" description="Helical" evidence="1">
    <location>
        <begin position="159"/>
        <end position="182"/>
    </location>
</feature>
<feature type="transmembrane region" description="Helical" evidence="1">
    <location>
        <begin position="402"/>
        <end position="420"/>
    </location>
</feature>
<feature type="transmembrane region" description="Helical" evidence="1">
    <location>
        <begin position="296"/>
        <end position="314"/>
    </location>
</feature>
<dbReference type="RefSeq" id="WP_240626969.1">
    <property type="nucleotide sequence ID" value="NZ_JXWY01000063.1"/>
</dbReference>
<keyword evidence="4" id="KW-1185">Reference proteome</keyword>
<dbReference type="AlphaFoldDB" id="A0A0D6XR04"/>
<keyword evidence="1" id="KW-1133">Transmembrane helix</keyword>
<keyword evidence="1" id="KW-0472">Membrane</keyword>
<evidence type="ECO:0000313" key="5">
    <source>
        <dbReference type="Proteomes" id="UP000254100"/>
    </source>
</evidence>
<organism evidence="3 5">
    <name type="scientific">Staphylococcus microti</name>
    <dbReference type="NCBI Taxonomy" id="569857"/>
    <lineage>
        <taxon>Bacteria</taxon>
        <taxon>Bacillati</taxon>
        <taxon>Bacillota</taxon>
        <taxon>Bacilli</taxon>
        <taxon>Bacillales</taxon>
        <taxon>Staphylococcaceae</taxon>
        <taxon>Staphylococcus</taxon>
    </lineage>
</organism>
<reference evidence="3 5" key="2">
    <citation type="submission" date="2018-06" db="EMBL/GenBank/DDBJ databases">
        <authorList>
            <consortium name="Pathogen Informatics"/>
            <person name="Doyle S."/>
        </authorList>
    </citation>
    <scope>NUCLEOTIDE SEQUENCE [LARGE SCALE GENOMIC DNA]</scope>
    <source>
        <strain evidence="3 5">NCTC13832</strain>
    </source>
</reference>
<feature type="transmembrane region" description="Helical" evidence="1">
    <location>
        <begin position="194"/>
        <end position="222"/>
    </location>
</feature>
<feature type="transmembrane region" description="Helical" evidence="1">
    <location>
        <begin position="380"/>
        <end position="396"/>
    </location>
</feature>
<feature type="transmembrane region" description="Helical" evidence="1">
    <location>
        <begin position="351"/>
        <end position="368"/>
    </location>
</feature>
<feature type="transmembrane region" description="Helical" evidence="1">
    <location>
        <begin position="835"/>
        <end position="856"/>
    </location>
</feature>
<dbReference type="Proteomes" id="UP000254100">
    <property type="component" value="Unassembled WGS sequence"/>
</dbReference>
<feature type="transmembrane region" description="Helical" evidence="1">
    <location>
        <begin position="321"/>
        <end position="339"/>
    </location>
</feature>
<dbReference type="PANTHER" id="PTHR38454:SF1">
    <property type="entry name" value="INTEGRAL MEMBRANE PROTEIN"/>
    <property type="match status" value="1"/>
</dbReference>
<dbReference type="InterPro" id="IPR018580">
    <property type="entry name" value="Uncharacterised_YfhO"/>
</dbReference>
<evidence type="ECO:0000313" key="2">
    <source>
        <dbReference type="EMBL" id="KIX90268.1"/>
    </source>
</evidence>
<feature type="transmembrane region" description="Helical" evidence="1">
    <location>
        <begin position="114"/>
        <end position="138"/>
    </location>
</feature>
<name>A0A0D6XR04_9STAP</name>
<reference evidence="2 4" key="1">
    <citation type="submission" date="2015-01" db="EMBL/GenBank/DDBJ databases">
        <authorList>
            <person name="Guo J."/>
        </authorList>
    </citation>
    <scope>NUCLEOTIDE SEQUENCE [LARGE SCALE GENOMIC DNA]</scope>
    <source>
        <strain evidence="2 4">DSM 22147</strain>
    </source>
</reference>
<dbReference type="Proteomes" id="UP000032366">
    <property type="component" value="Unassembled WGS sequence"/>
</dbReference>